<dbReference type="SUPFAM" id="SSF161070">
    <property type="entry name" value="SNF-like"/>
    <property type="match status" value="1"/>
</dbReference>
<reference evidence="2" key="2">
    <citation type="submission" date="2023-05" db="EMBL/GenBank/DDBJ databases">
        <authorList>
            <person name="Fouks B."/>
        </authorList>
    </citation>
    <scope>NUCLEOTIDE SEQUENCE</scope>
    <source>
        <strain evidence="2">Stay&amp;Tobe</strain>
        <tissue evidence="2">Testes</tissue>
    </source>
</reference>
<feature type="transmembrane region" description="Helical" evidence="1">
    <location>
        <begin position="700"/>
        <end position="719"/>
    </location>
</feature>
<feature type="transmembrane region" description="Helical" evidence="1">
    <location>
        <begin position="665"/>
        <end position="685"/>
    </location>
</feature>
<reference evidence="2" key="1">
    <citation type="journal article" date="2023" name="IScience">
        <title>Live-bearing cockroach genome reveals convergent evolutionary mechanisms linked to viviparity in insects and beyond.</title>
        <authorList>
            <person name="Fouks B."/>
            <person name="Harrison M.C."/>
            <person name="Mikhailova A.A."/>
            <person name="Marchal E."/>
            <person name="English S."/>
            <person name="Carruthers M."/>
            <person name="Jennings E.C."/>
            <person name="Chiamaka E.L."/>
            <person name="Frigard R.A."/>
            <person name="Pippel M."/>
            <person name="Attardo G.M."/>
            <person name="Benoit J.B."/>
            <person name="Bornberg-Bauer E."/>
            <person name="Tobe S.S."/>
        </authorList>
    </citation>
    <scope>NUCLEOTIDE SEQUENCE</scope>
    <source>
        <strain evidence="2">Stay&amp;Tobe</strain>
    </source>
</reference>
<evidence type="ECO:0000256" key="1">
    <source>
        <dbReference type="SAM" id="Phobius"/>
    </source>
</evidence>
<proteinExistence type="predicted"/>
<evidence type="ECO:0000313" key="3">
    <source>
        <dbReference type="Proteomes" id="UP001233999"/>
    </source>
</evidence>
<gene>
    <name evidence="2" type="ORF">L9F63_013042</name>
</gene>
<feature type="transmembrane region" description="Helical" evidence="1">
    <location>
        <begin position="627"/>
        <end position="645"/>
    </location>
</feature>
<evidence type="ECO:0000313" key="2">
    <source>
        <dbReference type="EMBL" id="KAJ9595798.1"/>
    </source>
</evidence>
<dbReference type="AlphaFoldDB" id="A0AAD8EMK9"/>
<dbReference type="InterPro" id="IPR037272">
    <property type="entry name" value="SNS_sf"/>
</dbReference>
<feature type="transmembrane region" description="Helical" evidence="1">
    <location>
        <begin position="776"/>
        <end position="799"/>
    </location>
</feature>
<keyword evidence="1" id="KW-1133">Transmembrane helix</keyword>
<feature type="transmembrane region" description="Helical" evidence="1">
    <location>
        <begin position="71"/>
        <end position="90"/>
    </location>
</feature>
<feature type="non-terminal residue" evidence="2">
    <location>
        <position position="1"/>
    </location>
</feature>
<keyword evidence="1" id="KW-0472">Membrane</keyword>
<comment type="caution">
    <text evidence="2">The sequence shown here is derived from an EMBL/GenBank/DDBJ whole genome shotgun (WGS) entry which is preliminary data.</text>
</comment>
<keyword evidence="3" id="KW-1185">Reference proteome</keyword>
<feature type="transmembrane region" description="Helical" evidence="1">
    <location>
        <begin position="34"/>
        <end position="59"/>
    </location>
</feature>
<sequence>TGMTICGSESLMYKSMECDPSYKDLATDIKREEWLYVSCLMLKLSIGLLITAVTDWFVCSLSSVFTITENLQPLIILLTVAGAWIGSFHGRHLQCPESFNIKTIHVSLSTRSIYISYRIVVLVLENILENLDMYVFFKGSKLCFSMKIANFLVPKSLNLQNFRIPRCSWMFSGNSPEIPRSFQTITRNSMLSLHYLRIPNVQSLEAESRSKEAILELLVGAKCSLVTLESLEAESPSVETLLELLWMPNVLAAKRSNFSVDRSDFQTFVINPRVHRSLDALLELLVAVKLGTLLEILMNAKRSLETLESLEVASLSLETLLEFLVAVKRSLEILASLDFAKAAESLEAEKSLETQESVKRSLEILESLDAEITSVGAILKLLVATKRLVETLEFLEVASRSISVQLIKMFISLEIDLSSALESKCLSTRSLDFLTYFVISVRSTEFILELLDHAWRSLEMLLESLVFFMRSAELLLTSLRIPVESILESKKLIFCLLPAVESVWRGSSSYIRSSSISSLKCNPFKIGNPSFYSIFWMSPCWRMFFNAYLELFWNYQILNNFRCRRDHSGCLYILRRLDLQNILICPRVVVSVNDFYNYFNLNVCSVLDKKPKMGWVVFVDNYIQHNAVYMFTVRLLMNLVFLLWISGMLEPVLYNAEHFREIKKWIVLTTICTIVFAMSVPVNVYKEYLVLIRIFAFDNIRVIILLTLSIAIFLSYGAANLCDDMAFVMGHRPVMFWRYCWYFYLPVISVLSYAAFKGAYELHFNLKRGNIAFATHTVYLVAFGIIVLAMIIQVIRYSIKCNFPGLFKPDNKWGPADYTKRINRLYFTPGTVERSKNPYFKCNHVCLRNSKAVKNRERLLQRKREAYLEFINPAGLSEDGRNNRQVESS</sequence>
<dbReference type="Proteomes" id="UP001233999">
    <property type="component" value="Unassembled WGS sequence"/>
</dbReference>
<accession>A0AAD8EMK9</accession>
<organism evidence="2 3">
    <name type="scientific">Diploptera punctata</name>
    <name type="common">Pacific beetle cockroach</name>
    <dbReference type="NCBI Taxonomy" id="6984"/>
    <lineage>
        <taxon>Eukaryota</taxon>
        <taxon>Metazoa</taxon>
        <taxon>Ecdysozoa</taxon>
        <taxon>Arthropoda</taxon>
        <taxon>Hexapoda</taxon>
        <taxon>Insecta</taxon>
        <taxon>Pterygota</taxon>
        <taxon>Neoptera</taxon>
        <taxon>Polyneoptera</taxon>
        <taxon>Dictyoptera</taxon>
        <taxon>Blattodea</taxon>
        <taxon>Blaberoidea</taxon>
        <taxon>Blaberidae</taxon>
        <taxon>Diplopterinae</taxon>
        <taxon>Diploptera</taxon>
    </lineage>
</organism>
<protein>
    <submittedName>
        <fullName evidence="2">Uncharacterized protein</fullName>
    </submittedName>
</protein>
<feature type="transmembrane region" description="Helical" evidence="1">
    <location>
        <begin position="739"/>
        <end position="756"/>
    </location>
</feature>
<dbReference type="EMBL" id="JASPKZ010002315">
    <property type="protein sequence ID" value="KAJ9595798.1"/>
    <property type="molecule type" value="Genomic_DNA"/>
</dbReference>
<keyword evidence="1" id="KW-0812">Transmembrane</keyword>
<name>A0AAD8EMK9_DIPPU</name>